<evidence type="ECO:0000313" key="5">
    <source>
        <dbReference type="Proteomes" id="UP001597139"/>
    </source>
</evidence>
<dbReference type="GO" id="GO:0008483">
    <property type="term" value="F:transaminase activity"/>
    <property type="evidence" value="ECO:0007669"/>
    <property type="project" value="UniProtKB-KW"/>
</dbReference>
<protein>
    <submittedName>
        <fullName evidence="4">Aspartate aminotransferase family protein</fullName>
    </submittedName>
</protein>
<evidence type="ECO:0000256" key="1">
    <source>
        <dbReference type="ARBA" id="ARBA00008954"/>
    </source>
</evidence>
<keyword evidence="4" id="KW-0808">Transferase</keyword>
<dbReference type="RefSeq" id="WP_267645194.1">
    <property type="nucleotide sequence ID" value="NZ_JANHGR010000001.1"/>
</dbReference>
<comment type="similarity">
    <text evidence="1 3">Belongs to the class-III pyridoxal-phosphate-dependent aminotransferase family.</text>
</comment>
<dbReference type="Gene3D" id="3.40.640.10">
    <property type="entry name" value="Type I PLP-dependent aspartate aminotransferase-like (Major domain)"/>
    <property type="match status" value="1"/>
</dbReference>
<sequence>MSQPDQGQNIPHWYAGDADGDVLSLSSGEGARVTDDAGREYLDFMAQLYCVNAGHSCEPIVDAMTQQAREIPYVSSSKTTPAREELAGRLADRAPGDLNDVFFSISGSEANESAIQIAREVQDAPKVLTRWRSYHGSTYAAGALSGDPQTRAVVERHAATTGVGKFLPPMVNNSPFDGDTPEEIGKQAADHLEFVIKNEGPDSVAAVLTEPVAGTSGAYPAPPGYFERVREICDEYDVLLISDEVIAGFGRCGDWFGIQTEGVEPDMITFAKGVTSAYAPLAGVLASEEIAAEVRDDGHPLGQTFAGHPVACAAGNAAMDAYADGLIENGRALAPYLEARLRELDEKHDEVAHVHGRGLLWSVEFADPGTGEPYVDPRVEPDADNPVETVREVAGDHGVLFGSGRPDTQVICSPPLCIDRADVDEAVDALDAGIEATF</sequence>
<dbReference type="AlphaFoldDB" id="A0ABD6BMV9"/>
<accession>A0ABD6BMV9</accession>
<keyword evidence="5" id="KW-1185">Reference proteome</keyword>
<keyword evidence="2 3" id="KW-0663">Pyridoxal phosphate</keyword>
<organism evidence="4 5">
    <name type="scientific">Halolamina litorea</name>
    <dbReference type="NCBI Taxonomy" id="1515593"/>
    <lineage>
        <taxon>Archaea</taxon>
        <taxon>Methanobacteriati</taxon>
        <taxon>Methanobacteriota</taxon>
        <taxon>Stenosarchaea group</taxon>
        <taxon>Halobacteria</taxon>
        <taxon>Halobacteriales</taxon>
        <taxon>Haloferacaceae</taxon>
    </lineage>
</organism>
<keyword evidence="4" id="KW-0032">Aminotransferase</keyword>
<gene>
    <name evidence="4" type="ORF">ACFSAU_00460</name>
</gene>
<dbReference type="InterPro" id="IPR015421">
    <property type="entry name" value="PyrdxlP-dep_Trfase_major"/>
</dbReference>
<dbReference type="Pfam" id="PF00202">
    <property type="entry name" value="Aminotran_3"/>
    <property type="match status" value="1"/>
</dbReference>
<dbReference type="Proteomes" id="UP001597139">
    <property type="component" value="Unassembled WGS sequence"/>
</dbReference>
<dbReference type="InterPro" id="IPR015424">
    <property type="entry name" value="PyrdxlP-dep_Trfase"/>
</dbReference>
<dbReference type="EMBL" id="JBHUCZ010000001">
    <property type="protein sequence ID" value="MFD1565954.1"/>
    <property type="molecule type" value="Genomic_DNA"/>
</dbReference>
<dbReference type="SUPFAM" id="SSF53383">
    <property type="entry name" value="PLP-dependent transferases"/>
    <property type="match status" value="1"/>
</dbReference>
<evidence type="ECO:0000313" key="4">
    <source>
        <dbReference type="EMBL" id="MFD1565954.1"/>
    </source>
</evidence>
<dbReference type="InterPro" id="IPR005814">
    <property type="entry name" value="Aminotrans_3"/>
</dbReference>
<proteinExistence type="inferred from homology"/>
<dbReference type="InterPro" id="IPR049704">
    <property type="entry name" value="Aminotrans_3_PPA_site"/>
</dbReference>
<dbReference type="Gene3D" id="3.90.1150.10">
    <property type="entry name" value="Aspartate Aminotransferase, domain 1"/>
    <property type="match status" value="1"/>
</dbReference>
<dbReference type="PROSITE" id="PS00600">
    <property type="entry name" value="AA_TRANSFER_CLASS_3"/>
    <property type="match status" value="1"/>
</dbReference>
<dbReference type="CDD" id="cd00610">
    <property type="entry name" value="OAT_like"/>
    <property type="match status" value="1"/>
</dbReference>
<evidence type="ECO:0000256" key="3">
    <source>
        <dbReference type="RuleBase" id="RU003560"/>
    </source>
</evidence>
<dbReference type="InterPro" id="IPR015422">
    <property type="entry name" value="PyrdxlP-dep_Trfase_small"/>
</dbReference>
<reference evidence="4 5" key="1">
    <citation type="journal article" date="2019" name="Int. J. Syst. Evol. Microbiol.">
        <title>The Global Catalogue of Microorganisms (GCM) 10K type strain sequencing project: providing services to taxonomists for standard genome sequencing and annotation.</title>
        <authorList>
            <consortium name="The Broad Institute Genomics Platform"/>
            <consortium name="The Broad Institute Genome Sequencing Center for Infectious Disease"/>
            <person name="Wu L."/>
            <person name="Ma J."/>
        </authorList>
    </citation>
    <scope>NUCLEOTIDE SEQUENCE [LARGE SCALE GENOMIC DNA]</scope>
    <source>
        <strain evidence="4 5">CGMCC 1.12859</strain>
    </source>
</reference>
<comment type="caution">
    <text evidence="4">The sequence shown here is derived from an EMBL/GenBank/DDBJ whole genome shotgun (WGS) entry which is preliminary data.</text>
</comment>
<dbReference type="PANTHER" id="PTHR43094:SF1">
    <property type="entry name" value="AMINOTRANSFERASE CLASS-III"/>
    <property type="match status" value="1"/>
</dbReference>
<name>A0ABD6BMV9_9EURY</name>
<dbReference type="PANTHER" id="PTHR43094">
    <property type="entry name" value="AMINOTRANSFERASE"/>
    <property type="match status" value="1"/>
</dbReference>
<evidence type="ECO:0000256" key="2">
    <source>
        <dbReference type="ARBA" id="ARBA00022898"/>
    </source>
</evidence>